<gene>
    <name evidence="1" type="ORF">IU449_07750</name>
</gene>
<comment type="caution">
    <text evidence="1">The sequence shown here is derived from an EMBL/GenBank/DDBJ whole genome shotgun (WGS) entry which is preliminary data.</text>
</comment>
<accession>A0ABS0DC07</accession>
<protein>
    <submittedName>
        <fullName evidence="1">Uncharacterized protein</fullName>
    </submittedName>
</protein>
<keyword evidence="2" id="KW-1185">Reference proteome</keyword>
<evidence type="ECO:0000313" key="2">
    <source>
        <dbReference type="Proteomes" id="UP000707731"/>
    </source>
</evidence>
<organism evidence="1 2">
    <name type="scientific">Nocardia higoensis</name>
    <dbReference type="NCBI Taxonomy" id="228599"/>
    <lineage>
        <taxon>Bacteria</taxon>
        <taxon>Bacillati</taxon>
        <taxon>Actinomycetota</taxon>
        <taxon>Actinomycetes</taxon>
        <taxon>Mycobacteriales</taxon>
        <taxon>Nocardiaceae</taxon>
        <taxon>Nocardia</taxon>
    </lineage>
</organism>
<proteinExistence type="predicted"/>
<dbReference type="EMBL" id="JADLQN010000001">
    <property type="protein sequence ID" value="MBF6354434.1"/>
    <property type="molecule type" value="Genomic_DNA"/>
</dbReference>
<sequence>MTIEDAKVTSAVDPAGGIADIDYGAANRAEGRRRAGWWRTAKFVAVQHIRKH</sequence>
<reference evidence="1 2" key="1">
    <citation type="submission" date="2020-10" db="EMBL/GenBank/DDBJ databases">
        <title>Identification of Nocardia species via Next-generation sequencing and recognition of intraspecies genetic diversity.</title>
        <authorList>
            <person name="Li P."/>
            <person name="Li P."/>
            <person name="Lu B."/>
        </authorList>
    </citation>
    <scope>NUCLEOTIDE SEQUENCE [LARGE SCALE GENOMIC DNA]</scope>
    <source>
        <strain evidence="1 2">BJ06-0143</strain>
    </source>
</reference>
<name>A0ABS0DC07_9NOCA</name>
<dbReference type="Proteomes" id="UP000707731">
    <property type="component" value="Unassembled WGS sequence"/>
</dbReference>
<dbReference type="RefSeq" id="WP_195001201.1">
    <property type="nucleotide sequence ID" value="NZ_JADLQN010000001.1"/>
</dbReference>
<evidence type="ECO:0000313" key="1">
    <source>
        <dbReference type="EMBL" id="MBF6354434.1"/>
    </source>
</evidence>